<evidence type="ECO:0000259" key="5">
    <source>
        <dbReference type="Pfam" id="PF00389"/>
    </source>
</evidence>
<dbReference type="EMBL" id="NPEU01000149">
    <property type="protein sequence ID" value="RAI37990.1"/>
    <property type="molecule type" value="Genomic_DNA"/>
</dbReference>
<dbReference type="GO" id="GO:0005829">
    <property type="term" value="C:cytosol"/>
    <property type="evidence" value="ECO:0007669"/>
    <property type="project" value="TreeGrafter"/>
</dbReference>
<evidence type="ECO:0008006" key="9">
    <source>
        <dbReference type="Google" id="ProtNLM"/>
    </source>
</evidence>
<evidence type="ECO:0000256" key="2">
    <source>
        <dbReference type="ARBA" id="ARBA00023002"/>
    </source>
</evidence>
<sequence>MRPRIFVTQPIAQDAVDKMRTVADVEVHPDATAPIAKATMIEGVKRADVLVCLMHDTVDADVIAANPNLKGIAWMGIHPQLIDIAAMERRGIPLTNIPPMVSEATADMAMALILACARRVLEGDRLVRAGIYPGGQSNYLAGLGVTGKTIGLIGGGGRIGRLVAKRCRGFDMRVLYSTPRRKPEAEEREWGLTYASVDDLLKQSDIVSVHSPLRDDTYHSIGAREFALMKPTAYFVNTSRGPIVDEPALMAALQNGTIAGAGLDVFEHEPLVPAELLAMSNVVLTPHLGSAVADLRAAMAHIVAENAVALATGATPPNLFDFAGPTT</sequence>
<dbReference type="PANTHER" id="PTHR10996">
    <property type="entry name" value="2-HYDROXYACID DEHYDROGENASE-RELATED"/>
    <property type="match status" value="1"/>
</dbReference>
<dbReference type="PROSITE" id="PS00671">
    <property type="entry name" value="D_2_HYDROXYACID_DH_3"/>
    <property type="match status" value="1"/>
</dbReference>
<dbReference type="SUPFAM" id="SSF52283">
    <property type="entry name" value="Formate/glycerate dehydrogenase catalytic domain-like"/>
    <property type="match status" value="1"/>
</dbReference>
<evidence type="ECO:0000259" key="6">
    <source>
        <dbReference type="Pfam" id="PF02826"/>
    </source>
</evidence>
<dbReference type="GO" id="GO:0016618">
    <property type="term" value="F:hydroxypyruvate reductase [NAD(P)H] activity"/>
    <property type="evidence" value="ECO:0007669"/>
    <property type="project" value="TreeGrafter"/>
</dbReference>
<dbReference type="GO" id="GO:0030267">
    <property type="term" value="F:glyoxylate reductase (NADPH) activity"/>
    <property type="evidence" value="ECO:0007669"/>
    <property type="project" value="TreeGrafter"/>
</dbReference>
<feature type="domain" description="D-isomer specific 2-hydroxyacid dehydrogenase catalytic" evidence="5">
    <location>
        <begin position="5"/>
        <end position="319"/>
    </location>
</feature>
<dbReference type="Pfam" id="PF02826">
    <property type="entry name" value="2-Hacid_dh_C"/>
    <property type="match status" value="1"/>
</dbReference>
<dbReference type="InterPro" id="IPR036291">
    <property type="entry name" value="NAD(P)-bd_dom_sf"/>
</dbReference>
<comment type="caution">
    <text evidence="7">The sequence shown here is derived from an EMBL/GenBank/DDBJ whole genome shotgun (WGS) entry which is preliminary data.</text>
</comment>
<accession>A0A327KGV0</accession>
<dbReference type="InterPro" id="IPR050223">
    <property type="entry name" value="D-isomer_2-hydroxyacid_DH"/>
</dbReference>
<gene>
    <name evidence="7" type="ORF">CH338_14215</name>
</gene>
<dbReference type="InterPro" id="IPR006139">
    <property type="entry name" value="D-isomer_2_OHA_DH_cat_dom"/>
</dbReference>
<evidence type="ECO:0000313" key="7">
    <source>
        <dbReference type="EMBL" id="RAI37990.1"/>
    </source>
</evidence>
<organism evidence="7 8">
    <name type="scientific">Rhodoplanes elegans</name>
    <dbReference type="NCBI Taxonomy" id="29408"/>
    <lineage>
        <taxon>Bacteria</taxon>
        <taxon>Pseudomonadati</taxon>
        <taxon>Pseudomonadota</taxon>
        <taxon>Alphaproteobacteria</taxon>
        <taxon>Hyphomicrobiales</taxon>
        <taxon>Nitrobacteraceae</taxon>
        <taxon>Rhodoplanes</taxon>
    </lineage>
</organism>
<reference evidence="7 8" key="1">
    <citation type="submission" date="2017-07" db="EMBL/GenBank/DDBJ databases">
        <title>Draft Genome Sequences of Select Purple Nonsulfur Bacteria.</title>
        <authorList>
            <person name="Lasarre B."/>
            <person name="Mckinlay J.B."/>
        </authorList>
    </citation>
    <scope>NUCLEOTIDE SEQUENCE [LARGE SCALE GENOMIC DNA]</scope>
    <source>
        <strain evidence="7 8">DSM 11907</strain>
    </source>
</reference>
<name>A0A327KGV0_9BRAD</name>
<dbReference type="InterPro" id="IPR029753">
    <property type="entry name" value="D-isomer_DH_CS"/>
</dbReference>
<dbReference type="PANTHER" id="PTHR10996:SF283">
    <property type="entry name" value="GLYOXYLATE_HYDROXYPYRUVATE REDUCTASE B"/>
    <property type="match status" value="1"/>
</dbReference>
<dbReference type="FunFam" id="3.40.50.720:FF:000203">
    <property type="entry name" value="D-3-phosphoglycerate dehydrogenase (SerA)"/>
    <property type="match status" value="1"/>
</dbReference>
<feature type="domain" description="D-isomer specific 2-hydroxyacid dehydrogenase NAD-binding" evidence="6">
    <location>
        <begin position="110"/>
        <end position="289"/>
    </location>
</feature>
<keyword evidence="2 4" id="KW-0560">Oxidoreductase</keyword>
<proteinExistence type="inferred from homology"/>
<dbReference type="Pfam" id="PF00389">
    <property type="entry name" value="2-Hacid_dh"/>
    <property type="match status" value="1"/>
</dbReference>
<dbReference type="AlphaFoldDB" id="A0A327KGV0"/>
<dbReference type="RefSeq" id="WP_111357825.1">
    <property type="nucleotide sequence ID" value="NZ_NHSK01000310.1"/>
</dbReference>
<dbReference type="SUPFAM" id="SSF51735">
    <property type="entry name" value="NAD(P)-binding Rossmann-fold domains"/>
    <property type="match status" value="1"/>
</dbReference>
<dbReference type="Gene3D" id="3.40.50.720">
    <property type="entry name" value="NAD(P)-binding Rossmann-like Domain"/>
    <property type="match status" value="2"/>
</dbReference>
<evidence type="ECO:0000256" key="1">
    <source>
        <dbReference type="ARBA" id="ARBA00005854"/>
    </source>
</evidence>
<dbReference type="Proteomes" id="UP000248863">
    <property type="component" value="Unassembled WGS sequence"/>
</dbReference>
<keyword evidence="8" id="KW-1185">Reference proteome</keyword>
<dbReference type="CDD" id="cd05301">
    <property type="entry name" value="GDH"/>
    <property type="match status" value="1"/>
</dbReference>
<dbReference type="OrthoDB" id="9793626at2"/>
<dbReference type="InterPro" id="IPR006140">
    <property type="entry name" value="D-isomer_DH_NAD-bd"/>
</dbReference>
<evidence type="ECO:0000313" key="8">
    <source>
        <dbReference type="Proteomes" id="UP000248863"/>
    </source>
</evidence>
<evidence type="ECO:0000256" key="4">
    <source>
        <dbReference type="RuleBase" id="RU003719"/>
    </source>
</evidence>
<dbReference type="GO" id="GO:0051287">
    <property type="term" value="F:NAD binding"/>
    <property type="evidence" value="ECO:0007669"/>
    <property type="project" value="InterPro"/>
</dbReference>
<evidence type="ECO:0000256" key="3">
    <source>
        <dbReference type="ARBA" id="ARBA00023027"/>
    </source>
</evidence>
<comment type="similarity">
    <text evidence="1 4">Belongs to the D-isomer specific 2-hydroxyacid dehydrogenase family.</text>
</comment>
<protein>
    <recommendedName>
        <fullName evidence="9">D-glycerate dehydrogenase</fullName>
    </recommendedName>
</protein>
<keyword evidence="3" id="KW-0520">NAD</keyword>